<dbReference type="InterPro" id="IPR000330">
    <property type="entry name" value="SNF2_N"/>
</dbReference>
<dbReference type="PANTHER" id="PTHR45626:SF51">
    <property type="entry name" value="SNF2-RELATED DOMAIN-CONTAINING PROTEIN"/>
    <property type="match status" value="1"/>
</dbReference>
<dbReference type="OrthoDB" id="2801544at2759"/>
<keyword evidence="7" id="KW-1185">Reference proteome</keyword>
<dbReference type="GO" id="GO:0008094">
    <property type="term" value="F:ATP-dependent activity, acting on DNA"/>
    <property type="evidence" value="ECO:0007669"/>
    <property type="project" value="TreeGrafter"/>
</dbReference>
<dbReference type="GO" id="GO:0005524">
    <property type="term" value="F:ATP binding"/>
    <property type="evidence" value="ECO:0007669"/>
    <property type="project" value="UniProtKB-KW"/>
</dbReference>
<dbReference type="InterPro" id="IPR001650">
    <property type="entry name" value="Helicase_C-like"/>
</dbReference>
<organism evidence="6 7">
    <name type="scientific">Hyphodiscus hymeniophilus</name>
    <dbReference type="NCBI Taxonomy" id="353542"/>
    <lineage>
        <taxon>Eukaryota</taxon>
        <taxon>Fungi</taxon>
        <taxon>Dikarya</taxon>
        <taxon>Ascomycota</taxon>
        <taxon>Pezizomycotina</taxon>
        <taxon>Leotiomycetes</taxon>
        <taxon>Helotiales</taxon>
        <taxon>Hyphodiscaceae</taxon>
        <taxon>Hyphodiscus</taxon>
    </lineage>
</organism>
<feature type="region of interest" description="Disordered" evidence="4">
    <location>
        <begin position="1217"/>
        <end position="1296"/>
    </location>
</feature>
<feature type="domain" description="Helicase C-terminal" evidence="5">
    <location>
        <begin position="1022"/>
        <end position="1182"/>
    </location>
</feature>
<keyword evidence="2" id="KW-0378">Hydrolase</keyword>
<evidence type="ECO:0000256" key="3">
    <source>
        <dbReference type="ARBA" id="ARBA00022840"/>
    </source>
</evidence>
<keyword evidence="6" id="KW-0347">Helicase</keyword>
<feature type="compositionally biased region" description="Basic and acidic residues" evidence="4">
    <location>
        <begin position="1596"/>
        <end position="1608"/>
    </location>
</feature>
<accession>A0A9P6VPD3</accession>
<dbReference type="InterPro" id="IPR049730">
    <property type="entry name" value="SNF2/RAD54-like_C"/>
</dbReference>
<dbReference type="Pfam" id="PF00176">
    <property type="entry name" value="SNF2-rel_dom"/>
    <property type="match status" value="1"/>
</dbReference>
<dbReference type="Gene3D" id="3.40.50.300">
    <property type="entry name" value="P-loop containing nucleotide triphosphate hydrolases"/>
    <property type="match status" value="2"/>
</dbReference>
<dbReference type="GO" id="GO:0006281">
    <property type="term" value="P:DNA repair"/>
    <property type="evidence" value="ECO:0007669"/>
    <property type="project" value="TreeGrafter"/>
</dbReference>
<proteinExistence type="predicted"/>
<dbReference type="Proteomes" id="UP000785200">
    <property type="component" value="Unassembled WGS sequence"/>
</dbReference>
<feature type="compositionally biased region" description="Low complexity" evidence="4">
    <location>
        <begin position="1495"/>
        <end position="1516"/>
    </location>
</feature>
<sequence length="1615" mass="177910">MQKLPNLQDTAQSTSDAQMTDSSFNFALNPVPNSPTDPTLDYILDINKYIPVGCLRIQRSDCAVTAEVWKTCSSWRAFAHPRDVYTRGGSFLANDIQELLLSSRVLQPYRTMHVAGWVRMEFKVKDQHLGQIRIYVLPDDVGRGSIDREQSSLRKAMLLLIAQLDISKTTWSGYWSVNSPISHIDCSLDEKPKENLSLFYLFNTLPSPKPDPEIVVDRYAKDAMYRILDSDIGGLTTKMHSYQRRSAALMLQREAQPSQIIDPRLRPVIDQKGITWYCDIDAGSCLREPRTYESAKGGICAETMGLGKTLICLALILATRELSSQIPVEFSVGTVPVRPKTGSLTDMAAATIGRTGTPWKGHFAAMEAEGYDFSRCLQAIRKGAGHYYLPGPAPRRESRKPIVVPPRKIWLSTATIVVVPPNLVQQWRHEIKKHTVGLKVLVMNSNKAHLPPAQELAEYDIILFSRQRFEKEAKDGSDNQGRRRTTTNDVCRCPYIGSTRERDCTCFKEADAYRSPLKDLHFKRLITDEGHNFGNASSSSRTEAVTVVDFLQLCSRWIVSGTPTQGLYGAEVALSNSEVSSMSNTPLNQHVGERDEGLSGGIATKLFELNSSESVCEPSNTGKQENAIYRQERTDLEKLGNIATMYLRARPWANSKDDNDLASWSQLVMQPRHGSKSHGNMDCLKSTLSQLIIRHRPEDVSLDITLPPLYQSVVILDGSYQDKLSLNMFSMMIVSNAVTSERKDKDFLFHPRQRKPLQELVSNLRQASFFWSGFTREDVRVTIDIAKKFLEKREVPVTAEDEVLLNDAIKVGEVILENGISKEICEGHEMPMYVDNELPESVRAAWALDKDTRNPTLMGAAMVHSLHDFVGKQLWKEDPMDGLLEEGQKVRNAAYVAQNPPPNARPSKKTKKDLIHPKKAEQALPALAGGVSIGHGSSPKKRSRPPVVSIKAATIGNDAMVGEASTSDVVHDRGELDNSKIATKTRSALKKSESTVLSGTLASSSPLASTAVLSTSSAKLSYLMDRIVTYHSTEKIIVFYEADNVAFYIAQALELLGIEHLIYAKSLASTRRSDYVVTFNQSETFRVLLMDVSQAAFGLDMSSASRVYFVNPVFSPQIEAQAVKRAHRIGQTKPVFVETLVLKGSIEEVILERRKDMSTEEHNRCKTILDDQTMYDWIRNVRFLPLPPDEVPGPDQMAKLETPQLVFGTGGTRIGERDPDAGLVLNSLSPKTKGKKRAKKASFADGPATGEKATRKRKLTFAIPEEDDYIHPTSPDDEEERDEGHSLPVWQGKMKKRSSLATDGDISGNMLTHGMVPTFAPSPTQNSFSLSSQILDVFGGKPRQLHNDVSSGPGFLPLTSFDVGLDSSASASTMSSAQSSIGPSLSSAKKGARVNSASGAHLSTRPVSQYSGTDNSVSLQTRQDSSATQPASQTPFSLSPQLSAPSSSDTAQTSLDDEEIEYSTPRPKVKRPRAQVLGIKLPSGDFKLPPRQYTSNFSTSEELSSSPGSSSDSSSSLAVIGTPSASSPDKAQKAKLNGQGMLVRMKIGNAGTQLRAIEEKSKDWRAMMSASGAKIGKRGWERLEDSNSEPPAKKAKASEDESRDKQNEGSDVFGS</sequence>
<protein>
    <submittedName>
        <fullName evidence="6">ATP-dependent helicase</fullName>
    </submittedName>
</protein>
<reference evidence="6" key="1">
    <citation type="submission" date="2019-07" db="EMBL/GenBank/DDBJ databases">
        <title>Hyphodiscus hymeniophilus genome sequencing and assembly.</title>
        <authorList>
            <person name="Kramer G."/>
            <person name="Nodwell J."/>
        </authorList>
    </citation>
    <scope>NUCLEOTIDE SEQUENCE</scope>
    <source>
        <strain evidence="6">ATCC 34498</strain>
    </source>
</reference>
<dbReference type="Pfam" id="PF00271">
    <property type="entry name" value="Helicase_C"/>
    <property type="match status" value="1"/>
</dbReference>
<dbReference type="GO" id="GO:0004386">
    <property type="term" value="F:helicase activity"/>
    <property type="evidence" value="ECO:0007669"/>
    <property type="project" value="UniProtKB-KW"/>
</dbReference>
<dbReference type="EMBL" id="VNKQ01000005">
    <property type="protein sequence ID" value="KAG0651187.1"/>
    <property type="molecule type" value="Genomic_DNA"/>
</dbReference>
<dbReference type="InterPro" id="IPR050628">
    <property type="entry name" value="SNF2_RAD54_helicase_TF"/>
</dbReference>
<feature type="region of interest" description="Disordered" evidence="4">
    <location>
        <begin position="1374"/>
        <end position="1537"/>
    </location>
</feature>
<evidence type="ECO:0000256" key="2">
    <source>
        <dbReference type="ARBA" id="ARBA00022801"/>
    </source>
</evidence>
<feature type="region of interest" description="Disordered" evidence="4">
    <location>
        <begin position="925"/>
        <end position="947"/>
    </location>
</feature>
<dbReference type="SMART" id="SM00487">
    <property type="entry name" value="DEXDc"/>
    <property type="match status" value="1"/>
</dbReference>
<evidence type="ECO:0000256" key="4">
    <source>
        <dbReference type="SAM" id="MobiDB-lite"/>
    </source>
</evidence>
<evidence type="ECO:0000313" key="7">
    <source>
        <dbReference type="Proteomes" id="UP000785200"/>
    </source>
</evidence>
<dbReference type="GO" id="GO:0005634">
    <property type="term" value="C:nucleus"/>
    <property type="evidence" value="ECO:0007669"/>
    <property type="project" value="TreeGrafter"/>
</dbReference>
<keyword evidence="1" id="KW-0547">Nucleotide-binding</keyword>
<gene>
    <name evidence="6" type="ORF">D0Z07_2272</name>
</gene>
<evidence type="ECO:0000259" key="5">
    <source>
        <dbReference type="PROSITE" id="PS51194"/>
    </source>
</evidence>
<dbReference type="PANTHER" id="PTHR45626">
    <property type="entry name" value="TRANSCRIPTION TERMINATION FACTOR 2-RELATED"/>
    <property type="match status" value="1"/>
</dbReference>
<dbReference type="InterPro" id="IPR014001">
    <property type="entry name" value="Helicase_ATP-bd"/>
</dbReference>
<feature type="compositionally biased region" description="Low complexity" evidence="4">
    <location>
        <begin position="1437"/>
        <end position="1448"/>
    </location>
</feature>
<feature type="region of interest" description="Disordered" evidence="4">
    <location>
        <begin position="1568"/>
        <end position="1615"/>
    </location>
</feature>
<name>A0A9P6VPD3_9HELO</name>
<keyword evidence="3" id="KW-0067">ATP-binding</keyword>
<comment type="caution">
    <text evidence="6">The sequence shown here is derived from an EMBL/GenBank/DDBJ whole genome shotgun (WGS) entry which is preliminary data.</text>
</comment>
<dbReference type="CDD" id="cd18793">
    <property type="entry name" value="SF2_C_SNF"/>
    <property type="match status" value="1"/>
</dbReference>
<evidence type="ECO:0000256" key="1">
    <source>
        <dbReference type="ARBA" id="ARBA00022741"/>
    </source>
</evidence>
<dbReference type="SUPFAM" id="SSF52540">
    <property type="entry name" value="P-loop containing nucleoside triphosphate hydrolases"/>
    <property type="match status" value="2"/>
</dbReference>
<feature type="compositionally biased region" description="Polar residues" evidence="4">
    <location>
        <begin position="1405"/>
        <end position="1436"/>
    </location>
</feature>
<evidence type="ECO:0000313" key="6">
    <source>
        <dbReference type="EMBL" id="KAG0651187.1"/>
    </source>
</evidence>
<dbReference type="PROSITE" id="PS51194">
    <property type="entry name" value="HELICASE_CTER"/>
    <property type="match status" value="1"/>
</dbReference>
<dbReference type="GO" id="GO:0016787">
    <property type="term" value="F:hydrolase activity"/>
    <property type="evidence" value="ECO:0007669"/>
    <property type="project" value="UniProtKB-KW"/>
</dbReference>
<dbReference type="InterPro" id="IPR027417">
    <property type="entry name" value="P-loop_NTPase"/>
</dbReference>